<name>A0A229SF88_9PSEU</name>
<accession>A0A229SF88</accession>
<gene>
    <name evidence="1" type="ORF">CFP71_07120</name>
</gene>
<dbReference type="Proteomes" id="UP000215223">
    <property type="component" value="Unassembled WGS sequence"/>
</dbReference>
<dbReference type="AlphaFoldDB" id="A0A229SF88"/>
<keyword evidence="2" id="KW-1185">Reference proteome</keyword>
<evidence type="ECO:0000313" key="1">
    <source>
        <dbReference type="EMBL" id="OXM57583.1"/>
    </source>
</evidence>
<dbReference type="Gene3D" id="1.10.1900.10">
    <property type="entry name" value="c-terminal domain of poly(a) binding protein"/>
    <property type="match status" value="1"/>
</dbReference>
<dbReference type="SUPFAM" id="SSF63570">
    <property type="entry name" value="PABC (PABP) domain"/>
    <property type="match status" value="1"/>
</dbReference>
<dbReference type="GO" id="GO:0003723">
    <property type="term" value="F:RNA binding"/>
    <property type="evidence" value="ECO:0007669"/>
    <property type="project" value="InterPro"/>
</dbReference>
<comment type="caution">
    <text evidence="1">The sequence shown here is derived from an EMBL/GenBank/DDBJ whole genome shotgun (WGS) entry which is preliminary data.</text>
</comment>
<sequence>MNPPQRKARLSQALLPLVQKYQPILAVHVTKALLELEDHEVLAASVPSGPLESRSPGFVPPLTG</sequence>
<dbReference type="EMBL" id="NMQT01000022">
    <property type="protein sequence ID" value="OXM57583.1"/>
    <property type="molecule type" value="Genomic_DNA"/>
</dbReference>
<protein>
    <submittedName>
        <fullName evidence="1">Uncharacterized protein</fullName>
    </submittedName>
</protein>
<evidence type="ECO:0000313" key="2">
    <source>
        <dbReference type="Proteomes" id="UP000215223"/>
    </source>
</evidence>
<reference evidence="1 2" key="1">
    <citation type="submission" date="2017-07" db="EMBL/GenBank/DDBJ databases">
        <title>Amycolatopsis thailandensis Genome sequencing and assembly.</title>
        <authorList>
            <person name="Kaur N."/>
            <person name="Mayilraj S."/>
        </authorList>
    </citation>
    <scope>NUCLEOTIDE SEQUENCE [LARGE SCALE GENOMIC DNA]</scope>
    <source>
        <strain evidence="1 2">JCM 16380</strain>
    </source>
</reference>
<proteinExistence type="predicted"/>
<organism evidence="1 2">
    <name type="scientific">Amycolatopsis thailandensis</name>
    <dbReference type="NCBI Taxonomy" id="589330"/>
    <lineage>
        <taxon>Bacteria</taxon>
        <taxon>Bacillati</taxon>
        <taxon>Actinomycetota</taxon>
        <taxon>Actinomycetes</taxon>
        <taxon>Pseudonocardiales</taxon>
        <taxon>Pseudonocardiaceae</taxon>
        <taxon>Amycolatopsis</taxon>
    </lineage>
</organism>
<dbReference type="InterPro" id="IPR036053">
    <property type="entry name" value="PABP-dom"/>
</dbReference>